<reference evidence="1" key="1">
    <citation type="journal article" date="2013" name="J. Plant Res.">
        <title>Effect of fungi and light on seed germination of three Opuntia species from semiarid lands of central Mexico.</title>
        <authorList>
            <person name="Delgado-Sanchez P."/>
            <person name="Jimenez-Bremont J.F."/>
            <person name="Guerrero-Gonzalez Mde L."/>
            <person name="Flores J."/>
        </authorList>
    </citation>
    <scope>NUCLEOTIDE SEQUENCE</scope>
    <source>
        <tissue evidence="1">Cladode</tissue>
    </source>
</reference>
<sequence>MTGACPVFVALKYGISGLSPTSAAFMLSKIEHNRWTSAGGGTNPVPPLAKTSVQVSKRVRTSGCLRCRRWFFLADLSMVVSSSNPMNIRPNKRSEIPRWALRKSQEDTNSECGYVSTKEKVPFFLKNYQEKQWVFVGFTNRARHK</sequence>
<evidence type="ECO:0000313" key="1">
    <source>
        <dbReference type="EMBL" id="MBA4636469.1"/>
    </source>
</evidence>
<reference evidence="1" key="2">
    <citation type="submission" date="2020-07" db="EMBL/GenBank/DDBJ databases">
        <authorList>
            <person name="Vera ALvarez R."/>
            <person name="Arias-Moreno D.M."/>
            <person name="Jimenez-Jacinto V."/>
            <person name="Jimenez-Bremont J.F."/>
            <person name="Swaminathan K."/>
            <person name="Moose S.P."/>
            <person name="Guerrero-Gonzalez M.L."/>
            <person name="Marino-Ramirez L."/>
            <person name="Landsman D."/>
            <person name="Rodriguez-Kessler M."/>
            <person name="Delgado-Sanchez P."/>
        </authorList>
    </citation>
    <scope>NUCLEOTIDE SEQUENCE</scope>
    <source>
        <tissue evidence="1">Cladode</tissue>
    </source>
</reference>
<accession>A0A7C9DG83</accession>
<protein>
    <submittedName>
        <fullName evidence="1">Uncharacterized protein</fullName>
    </submittedName>
</protein>
<organism evidence="1">
    <name type="scientific">Opuntia streptacantha</name>
    <name type="common">Prickly pear cactus</name>
    <name type="synonym">Opuntia cardona</name>
    <dbReference type="NCBI Taxonomy" id="393608"/>
    <lineage>
        <taxon>Eukaryota</taxon>
        <taxon>Viridiplantae</taxon>
        <taxon>Streptophyta</taxon>
        <taxon>Embryophyta</taxon>
        <taxon>Tracheophyta</taxon>
        <taxon>Spermatophyta</taxon>
        <taxon>Magnoliopsida</taxon>
        <taxon>eudicotyledons</taxon>
        <taxon>Gunneridae</taxon>
        <taxon>Pentapetalae</taxon>
        <taxon>Caryophyllales</taxon>
        <taxon>Cactineae</taxon>
        <taxon>Cactaceae</taxon>
        <taxon>Opuntioideae</taxon>
        <taxon>Opuntia</taxon>
    </lineage>
</organism>
<proteinExistence type="predicted"/>
<dbReference type="EMBL" id="GISG01100402">
    <property type="protein sequence ID" value="MBA4636469.1"/>
    <property type="molecule type" value="Transcribed_RNA"/>
</dbReference>
<name>A0A7C9DG83_OPUST</name>
<dbReference type="AlphaFoldDB" id="A0A7C9DG83"/>